<keyword evidence="9" id="KW-1185">Reference proteome</keyword>
<evidence type="ECO:0000256" key="4">
    <source>
        <dbReference type="ARBA" id="ARBA00022989"/>
    </source>
</evidence>
<evidence type="ECO:0000256" key="3">
    <source>
        <dbReference type="ARBA" id="ARBA00022692"/>
    </source>
</evidence>
<comment type="similarity">
    <text evidence="2">Belongs to the autoinducer-2 exporter (AI-2E) (TC 2.A.86) family.</text>
</comment>
<dbReference type="InterPro" id="IPR002549">
    <property type="entry name" value="AI-2E-like"/>
</dbReference>
<accession>A0AA40S5B2</accession>
<dbReference type="PANTHER" id="PTHR21716">
    <property type="entry name" value="TRANSMEMBRANE PROTEIN"/>
    <property type="match status" value="1"/>
</dbReference>
<dbReference type="GO" id="GO:0016020">
    <property type="term" value="C:membrane"/>
    <property type="evidence" value="ECO:0007669"/>
    <property type="project" value="UniProtKB-SubCell"/>
</dbReference>
<gene>
    <name evidence="8" type="ORF">HNR51_003972</name>
</gene>
<evidence type="ECO:0000256" key="5">
    <source>
        <dbReference type="ARBA" id="ARBA00023136"/>
    </source>
</evidence>
<dbReference type="Pfam" id="PF01594">
    <property type="entry name" value="AI-2E_transport"/>
    <property type="match status" value="1"/>
</dbReference>
<comment type="subcellular location">
    <subcellularLocation>
        <location evidence="1">Membrane</location>
        <topology evidence="1">Multi-pass membrane protein</topology>
    </subcellularLocation>
</comment>
<feature type="compositionally biased region" description="Gly residues" evidence="6">
    <location>
        <begin position="145"/>
        <end position="155"/>
    </location>
</feature>
<keyword evidence="5 7" id="KW-0472">Membrane</keyword>
<dbReference type="RefSeq" id="WP_182556097.1">
    <property type="nucleotide sequence ID" value="NZ_BPRF01000004.1"/>
</dbReference>
<organism evidence="8 9">
    <name type="scientific">Methylorubrum thiocyanatum</name>
    <dbReference type="NCBI Taxonomy" id="47958"/>
    <lineage>
        <taxon>Bacteria</taxon>
        <taxon>Pseudomonadati</taxon>
        <taxon>Pseudomonadota</taxon>
        <taxon>Alphaproteobacteria</taxon>
        <taxon>Hyphomicrobiales</taxon>
        <taxon>Methylobacteriaceae</taxon>
        <taxon>Methylorubrum</taxon>
    </lineage>
</organism>
<keyword evidence="4 7" id="KW-1133">Transmembrane helix</keyword>
<evidence type="ECO:0000256" key="6">
    <source>
        <dbReference type="SAM" id="MobiDB-lite"/>
    </source>
</evidence>
<reference evidence="8 9" key="1">
    <citation type="submission" date="2020-08" db="EMBL/GenBank/DDBJ databases">
        <title>Genomic Encyclopedia of Type Strains, Phase IV (KMG-IV): sequencing the most valuable type-strain genomes for metagenomic binning, comparative biology and taxonomic classification.</title>
        <authorList>
            <person name="Goeker M."/>
        </authorList>
    </citation>
    <scope>NUCLEOTIDE SEQUENCE [LARGE SCALE GENOMIC DNA]</scope>
    <source>
        <strain evidence="8 9">DSM 11490</strain>
    </source>
</reference>
<feature type="region of interest" description="Disordered" evidence="6">
    <location>
        <begin position="136"/>
        <end position="168"/>
    </location>
</feature>
<feature type="transmembrane region" description="Helical" evidence="7">
    <location>
        <begin position="74"/>
        <end position="97"/>
    </location>
</feature>
<proteinExistence type="inferred from homology"/>
<evidence type="ECO:0000256" key="1">
    <source>
        <dbReference type="ARBA" id="ARBA00004141"/>
    </source>
</evidence>
<feature type="transmembrane region" description="Helical" evidence="7">
    <location>
        <begin position="349"/>
        <end position="378"/>
    </location>
</feature>
<evidence type="ECO:0000256" key="7">
    <source>
        <dbReference type="SAM" id="Phobius"/>
    </source>
</evidence>
<name>A0AA40S5B2_9HYPH</name>
<feature type="transmembrane region" description="Helical" evidence="7">
    <location>
        <begin position="42"/>
        <end position="62"/>
    </location>
</feature>
<feature type="transmembrane region" description="Helical" evidence="7">
    <location>
        <begin position="193"/>
        <end position="219"/>
    </location>
</feature>
<dbReference type="AlphaFoldDB" id="A0AA40S5B2"/>
<keyword evidence="3 7" id="KW-0812">Transmembrane</keyword>
<feature type="transmembrane region" description="Helical" evidence="7">
    <location>
        <begin position="300"/>
        <end position="328"/>
    </location>
</feature>
<dbReference type="EMBL" id="JACJIB010000007">
    <property type="protein sequence ID" value="MBA8914876.1"/>
    <property type="molecule type" value="Genomic_DNA"/>
</dbReference>
<evidence type="ECO:0000313" key="8">
    <source>
        <dbReference type="EMBL" id="MBA8914876.1"/>
    </source>
</evidence>
<feature type="transmembrane region" description="Helical" evidence="7">
    <location>
        <begin position="259"/>
        <end position="288"/>
    </location>
</feature>
<feature type="transmembrane region" description="Helical" evidence="7">
    <location>
        <begin position="18"/>
        <end position="36"/>
    </location>
</feature>
<protein>
    <submittedName>
        <fullName evidence="8">PurR-regulated permease PerM</fullName>
    </submittedName>
</protein>
<dbReference type="GO" id="GO:0055085">
    <property type="term" value="P:transmembrane transport"/>
    <property type="evidence" value="ECO:0007669"/>
    <property type="project" value="TreeGrafter"/>
</dbReference>
<evidence type="ECO:0000313" key="9">
    <source>
        <dbReference type="Proteomes" id="UP000543554"/>
    </source>
</evidence>
<dbReference type="Proteomes" id="UP000543554">
    <property type="component" value="Unassembled WGS sequence"/>
</dbReference>
<evidence type="ECO:0000256" key="2">
    <source>
        <dbReference type="ARBA" id="ARBA00009773"/>
    </source>
</evidence>
<sequence length="395" mass="39990">MTAPPFSPPASPPGARRLAAAGIAVVAFAAALWLAWTAAATLLLIFSGILFAVFLDGLTRGLGHVLPIGRGWRLALACLVLAALAFGLVAFGGATVASQARDLGTTVRQQSETVRDWLKERGIEIDLSQGAPAGQAATQEASQAGGQGAGQGAGGEGEEGKDQKQGGLAGLASGALKSPGSLLSDAGSVLGPAATVVIALFNALGNILVIVFLGIAIAADPGSYRDGALRLVPRRHREKGARVLDGAGETLRHWLFGQLVTMAAIFVLTWAGLSLLGIGGALILGLQAGLLAFVPTIGPLIAGVVIVLSSLASGLNGLLGALGVYLAVQTAESYGLTPFIQRRALDLPAATIFAGQLLLGVLFGLWGVALALPLVAVIKVLLEELYIEDGAEAEA</sequence>
<dbReference type="PANTHER" id="PTHR21716:SF62">
    <property type="entry name" value="TRANSPORT PROTEIN YDBI-RELATED"/>
    <property type="match status" value="1"/>
</dbReference>
<comment type="caution">
    <text evidence="8">The sequence shown here is derived from an EMBL/GenBank/DDBJ whole genome shotgun (WGS) entry which is preliminary data.</text>
</comment>